<reference evidence="4 5" key="1">
    <citation type="journal article" date="2012" name="J. Bacteriol.">
        <title>Genome Sequence of Radiation-Resistant Modestobacter marinus Strain BC501, a Representative Actinobacterium That Thrives on Calcareous Stone Surfaces.</title>
        <authorList>
            <person name="Normand P."/>
            <person name="Gury J."/>
            <person name="Pujic P."/>
            <person name="Chouaia B."/>
            <person name="Crotti E."/>
            <person name="Brusetti L."/>
            <person name="Daffonchio D."/>
            <person name="Vacherie B."/>
            <person name="Barbe V."/>
            <person name="Medigue C."/>
            <person name="Calteau A."/>
            <person name="Ghodhbane-Gtari F."/>
            <person name="Essoussi I."/>
            <person name="Nouioui I."/>
            <person name="Abbassi-Ghozzi I."/>
            <person name="Gtari M."/>
        </authorList>
    </citation>
    <scope>NUCLEOTIDE SEQUENCE [LARGE SCALE GENOMIC DNA]</scope>
    <source>
        <strain evidence="5">BC 501</strain>
    </source>
</reference>
<keyword evidence="5" id="KW-1185">Reference proteome</keyword>
<dbReference type="STRING" id="477641.MODMU_1213"/>
<evidence type="ECO:0000313" key="4">
    <source>
        <dbReference type="EMBL" id="CCH86663.1"/>
    </source>
</evidence>
<dbReference type="AlphaFoldDB" id="I4ETF0"/>
<protein>
    <submittedName>
        <fullName evidence="4">Transcriptional regulator, TetR family</fullName>
    </submittedName>
</protein>
<dbReference type="OMA" id="ERGWMES"/>
<dbReference type="InterPro" id="IPR036271">
    <property type="entry name" value="Tet_transcr_reg_TetR-rel_C_sf"/>
</dbReference>
<dbReference type="Proteomes" id="UP000006461">
    <property type="component" value="Chromosome"/>
</dbReference>
<dbReference type="SUPFAM" id="SSF48498">
    <property type="entry name" value="Tetracyclin repressor-like, C-terminal domain"/>
    <property type="match status" value="1"/>
</dbReference>
<dbReference type="OrthoDB" id="4214267at2"/>
<proteinExistence type="predicted"/>
<dbReference type="InterPro" id="IPR050109">
    <property type="entry name" value="HTH-type_TetR-like_transc_reg"/>
</dbReference>
<dbReference type="SUPFAM" id="SSF46689">
    <property type="entry name" value="Homeodomain-like"/>
    <property type="match status" value="1"/>
</dbReference>
<dbReference type="InterPro" id="IPR009057">
    <property type="entry name" value="Homeodomain-like_sf"/>
</dbReference>
<dbReference type="PATRIC" id="fig|477641.3.peg.1146"/>
<dbReference type="PANTHER" id="PTHR30055:SF200">
    <property type="entry name" value="HTH-TYPE TRANSCRIPTIONAL REPRESSOR BDCR"/>
    <property type="match status" value="1"/>
</dbReference>
<feature type="DNA-binding region" description="H-T-H motif" evidence="2">
    <location>
        <begin position="41"/>
        <end position="60"/>
    </location>
</feature>
<evidence type="ECO:0000256" key="2">
    <source>
        <dbReference type="PROSITE-ProRule" id="PRU00335"/>
    </source>
</evidence>
<accession>I4ETF0</accession>
<evidence type="ECO:0000313" key="5">
    <source>
        <dbReference type="Proteomes" id="UP000006461"/>
    </source>
</evidence>
<dbReference type="GO" id="GO:0000976">
    <property type="term" value="F:transcription cis-regulatory region binding"/>
    <property type="evidence" value="ECO:0007669"/>
    <property type="project" value="TreeGrafter"/>
</dbReference>
<evidence type="ECO:0000256" key="1">
    <source>
        <dbReference type="ARBA" id="ARBA00023125"/>
    </source>
</evidence>
<dbReference type="eggNOG" id="COG1309">
    <property type="taxonomic scope" value="Bacteria"/>
</dbReference>
<dbReference type="PANTHER" id="PTHR30055">
    <property type="entry name" value="HTH-TYPE TRANSCRIPTIONAL REGULATOR RUTR"/>
    <property type="match status" value="1"/>
</dbReference>
<dbReference type="InterPro" id="IPR001647">
    <property type="entry name" value="HTH_TetR"/>
</dbReference>
<feature type="domain" description="HTH tetR-type" evidence="3">
    <location>
        <begin position="18"/>
        <end position="78"/>
    </location>
</feature>
<sequence length="208" mass="22793">MTHPTSGAPAPSRPQRPSQARERILSTADRLFYNEGIHAVGIHRVVEEAAVTRVTLYRHFPSKDDLISAYLERRAQYDRDQVGGLIARHPDDPRRVLTELATALTADDFAAMSRGCPFINASAEFTGSHPARLHAREIRRWVTAELEGLLLRLGHRSPAATADQLMMLRTGAVVSGALDGNEGLDDHFLAGWEKLIDDGLPGRSPATG</sequence>
<dbReference type="PROSITE" id="PS50977">
    <property type="entry name" value="HTH_TETR_2"/>
    <property type="match status" value="1"/>
</dbReference>
<evidence type="ECO:0000259" key="3">
    <source>
        <dbReference type="PROSITE" id="PS50977"/>
    </source>
</evidence>
<dbReference type="PRINTS" id="PR00455">
    <property type="entry name" value="HTHTETR"/>
</dbReference>
<dbReference type="EMBL" id="FO203431">
    <property type="protein sequence ID" value="CCH86663.1"/>
    <property type="molecule type" value="Genomic_DNA"/>
</dbReference>
<name>I4ETF0_MODI5</name>
<organism evidence="4 5">
    <name type="scientific">Modestobacter italicus (strain DSM 44449 / CECT 9708 / BC 501)</name>
    <dbReference type="NCBI Taxonomy" id="2732864"/>
    <lineage>
        <taxon>Bacteria</taxon>
        <taxon>Bacillati</taxon>
        <taxon>Actinomycetota</taxon>
        <taxon>Actinomycetes</taxon>
        <taxon>Geodermatophilales</taxon>
        <taxon>Geodermatophilaceae</taxon>
        <taxon>Modestobacter</taxon>
    </lineage>
</organism>
<keyword evidence="1 2" id="KW-0238">DNA-binding</keyword>
<dbReference type="HOGENOM" id="CLU_069356_23_1_11"/>
<dbReference type="Pfam" id="PF00440">
    <property type="entry name" value="TetR_N"/>
    <property type="match status" value="1"/>
</dbReference>
<dbReference type="KEGG" id="mmar:MODMU_1213"/>
<dbReference type="GO" id="GO:0003700">
    <property type="term" value="F:DNA-binding transcription factor activity"/>
    <property type="evidence" value="ECO:0007669"/>
    <property type="project" value="TreeGrafter"/>
</dbReference>
<dbReference type="Gene3D" id="1.10.357.10">
    <property type="entry name" value="Tetracycline Repressor, domain 2"/>
    <property type="match status" value="1"/>
</dbReference>
<gene>
    <name evidence="4" type="ordered locus">MODMU_1213</name>
</gene>